<feature type="compositionally biased region" description="Basic and acidic residues" evidence="4">
    <location>
        <begin position="11"/>
        <end position="21"/>
    </location>
</feature>
<dbReference type="EMBL" id="BAABIL010000141">
    <property type="protein sequence ID" value="GAA4971271.1"/>
    <property type="molecule type" value="Genomic_DNA"/>
</dbReference>
<dbReference type="PANTHER" id="PTHR46797">
    <property type="entry name" value="HTH-TYPE TRANSCRIPTIONAL REGULATOR"/>
    <property type="match status" value="1"/>
</dbReference>
<evidence type="ECO:0000259" key="5">
    <source>
        <dbReference type="PROSITE" id="PS50943"/>
    </source>
</evidence>
<evidence type="ECO:0000256" key="3">
    <source>
        <dbReference type="ARBA" id="ARBA00023163"/>
    </source>
</evidence>
<dbReference type="InterPro" id="IPR010982">
    <property type="entry name" value="Lambda_DNA-bd_dom_sf"/>
</dbReference>
<dbReference type="InterPro" id="IPR014710">
    <property type="entry name" value="RmlC-like_jellyroll"/>
</dbReference>
<dbReference type="Gene3D" id="1.10.260.40">
    <property type="entry name" value="lambda repressor-like DNA-binding domains"/>
    <property type="match status" value="1"/>
</dbReference>
<dbReference type="PANTHER" id="PTHR46797:SF23">
    <property type="entry name" value="HTH-TYPE TRANSCRIPTIONAL REGULATOR SUTR"/>
    <property type="match status" value="1"/>
</dbReference>
<keyword evidence="3" id="KW-0804">Transcription</keyword>
<comment type="caution">
    <text evidence="6">The sequence shown here is derived from an EMBL/GenBank/DDBJ whole genome shotgun (WGS) entry which is preliminary data.</text>
</comment>
<dbReference type="SMART" id="SM00530">
    <property type="entry name" value="HTH_XRE"/>
    <property type="match status" value="1"/>
</dbReference>
<proteinExistence type="predicted"/>
<keyword evidence="2" id="KW-0238">DNA-binding</keyword>
<dbReference type="Proteomes" id="UP001501195">
    <property type="component" value="Unassembled WGS sequence"/>
</dbReference>
<dbReference type="CDD" id="cd02209">
    <property type="entry name" value="cupin_XRE_C"/>
    <property type="match status" value="1"/>
</dbReference>
<feature type="region of interest" description="Disordered" evidence="4">
    <location>
        <begin position="1"/>
        <end position="31"/>
    </location>
</feature>
<organism evidence="6 7">
    <name type="scientific">Kineococcus glutinatus</name>
    <dbReference type="NCBI Taxonomy" id="1070872"/>
    <lineage>
        <taxon>Bacteria</taxon>
        <taxon>Bacillati</taxon>
        <taxon>Actinomycetota</taxon>
        <taxon>Actinomycetes</taxon>
        <taxon>Kineosporiales</taxon>
        <taxon>Kineosporiaceae</taxon>
        <taxon>Kineococcus</taxon>
    </lineage>
</organism>
<dbReference type="InterPro" id="IPR050807">
    <property type="entry name" value="TransReg_Diox_bact_type"/>
</dbReference>
<name>A0ABP9HHS8_9ACTN</name>
<sequence length="218" mass="22845">MRTMPPSGHTGDARSRARAPETEDPVPQEDLGPAAAFLAQLGGQVRERRRGAGLTVQQLADRAGVSRRLLTQVELGQANPSMVTVDKLARALGVDFPTLAGAPAAGGSAVHRSEGPVTVWAGREGSVALLHVAGSRTAAPELWEWLIAPGDHYASEADPAGSEELLLVLAGTLTLAVGDERTELAAGSAARLASDRAYAYRNETGEPLRFTRVTIAPR</sequence>
<dbReference type="InterPro" id="IPR001387">
    <property type="entry name" value="Cro/C1-type_HTH"/>
</dbReference>
<dbReference type="Gene3D" id="2.60.120.10">
    <property type="entry name" value="Jelly Rolls"/>
    <property type="match status" value="1"/>
</dbReference>
<evidence type="ECO:0000256" key="2">
    <source>
        <dbReference type="ARBA" id="ARBA00023125"/>
    </source>
</evidence>
<dbReference type="InterPro" id="IPR011051">
    <property type="entry name" value="RmlC_Cupin_sf"/>
</dbReference>
<dbReference type="InterPro" id="IPR013096">
    <property type="entry name" value="Cupin_2"/>
</dbReference>
<evidence type="ECO:0000256" key="4">
    <source>
        <dbReference type="SAM" id="MobiDB-lite"/>
    </source>
</evidence>
<evidence type="ECO:0000313" key="6">
    <source>
        <dbReference type="EMBL" id="GAA4971271.1"/>
    </source>
</evidence>
<reference evidence="7" key="1">
    <citation type="journal article" date="2019" name="Int. J. Syst. Evol. Microbiol.">
        <title>The Global Catalogue of Microorganisms (GCM) 10K type strain sequencing project: providing services to taxonomists for standard genome sequencing and annotation.</title>
        <authorList>
            <consortium name="The Broad Institute Genomics Platform"/>
            <consortium name="The Broad Institute Genome Sequencing Center for Infectious Disease"/>
            <person name="Wu L."/>
            <person name="Ma J."/>
        </authorList>
    </citation>
    <scope>NUCLEOTIDE SEQUENCE [LARGE SCALE GENOMIC DNA]</scope>
    <source>
        <strain evidence="7">JCM 18126</strain>
    </source>
</reference>
<gene>
    <name evidence="6" type="ORF">GCM10023225_11370</name>
</gene>
<keyword evidence="1" id="KW-0805">Transcription regulation</keyword>
<dbReference type="CDD" id="cd00093">
    <property type="entry name" value="HTH_XRE"/>
    <property type="match status" value="1"/>
</dbReference>
<keyword evidence="7" id="KW-1185">Reference proteome</keyword>
<evidence type="ECO:0000313" key="7">
    <source>
        <dbReference type="Proteomes" id="UP001501195"/>
    </source>
</evidence>
<dbReference type="SUPFAM" id="SSF51182">
    <property type="entry name" value="RmlC-like cupins"/>
    <property type="match status" value="1"/>
</dbReference>
<dbReference type="Pfam" id="PF07883">
    <property type="entry name" value="Cupin_2"/>
    <property type="match status" value="1"/>
</dbReference>
<feature type="domain" description="HTH cro/C1-type" evidence="5">
    <location>
        <begin position="45"/>
        <end position="99"/>
    </location>
</feature>
<dbReference type="PROSITE" id="PS50943">
    <property type="entry name" value="HTH_CROC1"/>
    <property type="match status" value="1"/>
</dbReference>
<dbReference type="Pfam" id="PF13560">
    <property type="entry name" value="HTH_31"/>
    <property type="match status" value="1"/>
</dbReference>
<accession>A0ABP9HHS8</accession>
<dbReference type="SUPFAM" id="SSF47413">
    <property type="entry name" value="lambda repressor-like DNA-binding domains"/>
    <property type="match status" value="1"/>
</dbReference>
<evidence type="ECO:0000256" key="1">
    <source>
        <dbReference type="ARBA" id="ARBA00023015"/>
    </source>
</evidence>
<protein>
    <submittedName>
        <fullName evidence="6">Helix-turn-helix domain-containing protein</fullName>
    </submittedName>
</protein>